<dbReference type="InterPro" id="IPR007123">
    <property type="entry name" value="Gelsolin-like_dom"/>
</dbReference>
<evidence type="ECO:0000256" key="6">
    <source>
        <dbReference type="ARBA" id="ARBA00023329"/>
    </source>
</evidence>
<feature type="region of interest" description="Disordered" evidence="7">
    <location>
        <begin position="996"/>
        <end position="1017"/>
    </location>
</feature>
<dbReference type="SUPFAM" id="SSF82919">
    <property type="entry name" value="Zn-finger domain of Sec23/24"/>
    <property type="match status" value="1"/>
</dbReference>
<evidence type="ECO:0000259" key="11">
    <source>
        <dbReference type="Pfam" id="PF04815"/>
    </source>
</evidence>
<feature type="compositionally biased region" description="Low complexity" evidence="7">
    <location>
        <begin position="17"/>
        <end position="39"/>
    </location>
</feature>
<feature type="region of interest" description="Disordered" evidence="7">
    <location>
        <begin position="1"/>
        <end position="156"/>
    </location>
</feature>
<dbReference type="SUPFAM" id="SSF53300">
    <property type="entry name" value="vWA-like"/>
    <property type="match status" value="1"/>
</dbReference>
<feature type="domain" description="Sec23/Sec24 beta-sandwich" evidence="12">
    <location>
        <begin position="590"/>
        <end position="674"/>
    </location>
</feature>
<evidence type="ECO:0000256" key="1">
    <source>
        <dbReference type="ARBA" id="ARBA00004299"/>
    </source>
</evidence>
<dbReference type="InterPro" id="IPR050550">
    <property type="entry name" value="SEC23_SEC24_subfamily"/>
</dbReference>
<dbReference type="InterPro" id="IPR012990">
    <property type="entry name" value="Beta-sandwich_Sec23_24"/>
</dbReference>
<dbReference type="InterPro" id="IPR036465">
    <property type="entry name" value="vWFA_dom_sf"/>
</dbReference>
<comment type="subcellular location">
    <subcellularLocation>
        <location evidence="1">Cytoplasmic vesicle</location>
        <location evidence="1">COPII-coated vesicle membrane</location>
        <topology evidence="1">Peripheral membrane protein</topology>
        <orientation evidence="1">Cytoplasmic side</orientation>
    </subcellularLocation>
    <subcellularLocation>
        <location evidence="2">Endoplasmic reticulum membrane</location>
        <topology evidence="2">Peripheral membrane protein</topology>
        <orientation evidence="2">Cytoplasmic side</orientation>
    </subcellularLocation>
</comment>
<sequence>MTPMSLANTSVPPSTMTNQQTYNGYNGQQQNYPTYPPQTSTANTYPQIPNQAYPQTQSNMPAHSQMSEMPSMLSQQMQPPQTPAYNSNLPPQNYPPSTGGFPPSSTAGFPPSSTAGFPPSSTGGFPPPGAYPGGYPGAGVYSQSPAGMPPGQPGAGLPQRKINPDTLPSAIDVIENDRSVHSGTIFSTGARGVIPPLVTTEFSCRDEGNCNPRFIRSSLYSVPTSSDLLKQCGLDFTITCCPFARLHPSDQPVMLSDLGHIGPVRCVRCKAYMSPVMSFVDGGRKFCCPLCGGKTDCPETYFAHVDHSGRRTDTYQRPELCLGSYELTTNKDYCRDGKMPKPPAFIFVLDSQLQYKYMKQQAGQEQLEAPKSEVSVGFITYDRHLHFYSFLAVSDSEDKAKRRYAHPRMNIIADTDEMFVPGVEGFLVPGDNVEAIENLLQLIPQYFMGEGAPSPQPDPLLAPAIQAGLEALKAAERPGKLFVLHSNLPTVEAPGRLKNRDERKLIGTEKEKTLLNPANDYYTNLGKQCVEKGVCVDFFLMPSSYIDLATICEVPKLTGGHVYKYNCFLAETHGEDLMSDLRQAVSSPRAFDCVLRVRSSTGTRPVEFFCHGHVPNTTDVEVASMDCEWGLSVEIKYDDKLPDGDVVFIQAAVLFTSLNGQRRIRVHNLSLNTTTQAPEVFRLTDLDTQINFLAKSMARSVLVKPSQQVMEAATHKIANLLAAYRKNGSNSATGFSNPSELVLPDNMKLLPLYTQCLIKSDIVRPANEIAIDDRCLLLFLVHGMNVHQSATYFYPRLLPLHNLNPDTEDIPSGIRCSYERLQPQGAYLLDNAVNMFIWVGSQASQDWLQAVFGVASTHQIPEGAVLTERPNDVSKRVFSLVNQIRLQHVRYCRLIVMRQGDRSEIWLKHFMFEDRADNCPSYVDYLCHVHREEEYEDKEAPQFEVEHEAEKDPFHEAQLQAERQASVAEPGVEIFGSSNFFTESQKQTEMELINVAENRPAPSRPARPPPGKMPEQPMVVMKSPKKHVVMGLDLGECYRFHASANRLNPD</sequence>
<feature type="compositionally biased region" description="Low complexity" evidence="7">
    <location>
        <begin position="95"/>
        <end position="106"/>
    </location>
</feature>
<dbReference type="AlphaFoldDB" id="A0ABD2Q7T3"/>
<dbReference type="PANTHER" id="PTHR13803">
    <property type="entry name" value="SEC24-RELATED PROTEIN"/>
    <property type="match status" value="1"/>
</dbReference>
<feature type="compositionally biased region" description="Pro residues" evidence="7">
    <location>
        <begin position="1002"/>
        <end position="1012"/>
    </location>
</feature>
<dbReference type="SUPFAM" id="SSF82754">
    <property type="entry name" value="C-terminal, gelsolin-like domain of Sec23/24"/>
    <property type="match status" value="1"/>
</dbReference>
<dbReference type="Pfam" id="PF04811">
    <property type="entry name" value="Sec23_trunk"/>
    <property type="match status" value="1"/>
</dbReference>
<keyword evidence="5" id="KW-0653">Protein transport</keyword>
<keyword evidence="14" id="KW-1185">Reference proteome</keyword>
<feature type="compositionally biased region" description="Polar residues" evidence="7">
    <location>
        <begin position="40"/>
        <end position="62"/>
    </location>
</feature>
<dbReference type="InterPro" id="IPR036174">
    <property type="entry name" value="Znf_Sec23_Sec24_sf"/>
</dbReference>
<dbReference type="InterPro" id="IPR029006">
    <property type="entry name" value="ADF-H/Gelsolin-like_dom_sf"/>
</dbReference>
<dbReference type="Gene3D" id="2.30.30.380">
    <property type="entry name" value="Zn-finger domain of Sec23/24"/>
    <property type="match status" value="1"/>
</dbReference>
<evidence type="ECO:0000256" key="7">
    <source>
        <dbReference type="SAM" id="MobiDB-lite"/>
    </source>
</evidence>
<dbReference type="EMBL" id="JBJKFK010001042">
    <property type="protein sequence ID" value="KAL3314286.1"/>
    <property type="molecule type" value="Genomic_DNA"/>
</dbReference>
<evidence type="ECO:0000313" key="14">
    <source>
        <dbReference type="Proteomes" id="UP001626550"/>
    </source>
</evidence>
<evidence type="ECO:0000259" key="8">
    <source>
        <dbReference type="Pfam" id="PF00626"/>
    </source>
</evidence>
<dbReference type="Proteomes" id="UP001626550">
    <property type="component" value="Unassembled WGS sequence"/>
</dbReference>
<feature type="domain" description="Gelsolin-like" evidence="8">
    <location>
        <begin position="811"/>
        <end position="866"/>
    </location>
</feature>
<dbReference type="SUPFAM" id="SSF81811">
    <property type="entry name" value="Helical domain of Sec23/24"/>
    <property type="match status" value="1"/>
</dbReference>
<dbReference type="GO" id="GO:0015031">
    <property type="term" value="P:protein transport"/>
    <property type="evidence" value="ECO:0007669"/>
    <property type="project" value="UniProtKB-KW"/>
</dbReference>
<proteinExistence type="inferred from homology"/>
<dbReference type="Gene3D" id="3.40.50.410">
    <property type="entry name" value="von Willebrand factor, type A domain"/>
    <property type="match status" value="1"/>
</dbReference>
<dbReference type="Gene3D" id="2.60.40.1670">
    <property type="entry name" value="beta-sandwich domain of Sec23/24"/>
    <property type="match status" value="1"/>
</dbReference>
<feature type="domain" description="Sec23/Sec24 helical" evidence="11">
    <location>
        <begin position="685"/>
        <end position="790"/>
    </location>
</feature>
<evidence type="ECO:0000256" key="4">
    <source>
        <dbReference type="ARBA" id="ARBA00022448"/>
    </source>
</evidence>
<dbReference type="Pfam" id="PF04815">
    <property type="entry name" value="Sec23_helical"/>
    <property type="match status" value="1"/>
</dbReference>
<evidence type="ECO:0000259" key="12">
    <source>
        <dbReference type="Pfam" id="PF08033"/>
    </source>
</evidence>
<gene>
    <name evidence="13" type="primary">SEC24C</name>
    <name evidence="13" type="ORF">Ciccas_007095</name>
</gene>
<accession>A0ABD2Q7T3</accession>
<protein>
    <submittedName>
        <fullName evidence="13">Protein transport protein Sec24C</fullName>
    </submittedName>
</protein>
<evidence type="ECO:0000256" key="3">
    <source>
        <dbReference type="ARBA" id="ARBA00008334"/>
    </source>
</evidence>
<keyword evidence="4" id="KW-0813">Transport</keyword>
<dbReference type="InterPro" id="IPR036180">
    <property type="entry name" value="Gelsolin-like_dom_sf"/>
</dbReference>
<dbReference type="Gene3D" id="1.20.120.730">
    <property type="entry name" value="Sec23/Sec24 helical domain"/>
    <property type="match status" value="1"/>
</dbReference>
<dbReference type="InterPro" id="IPR006900">
    <property type="entry name" value="Sec23/24_helical_dom"/>
</dbReference>
<feature type="compositionally biased region" description="Low complexity" evidence="7">
    <location>
        <begin position="64"/>
        <end position="79"/>
    </location>
</feature>
<evidence type="ECO:0000256" key="2">
    <source>
        <dbReference type="ARBA" id="ARBA00004397"/>
    </source>
</evidence>
<dbReference type="SUPFAM" id="SSF81995">
    <property type="entry name" value="beta-sandwich domain of Sec23/24"/>
    <property type="match status" value="1"/>
</dbReference>
<dbReference type="Pfam" id="PF00626">
    <property type="entry name" value="Gelsolin"/>
    <property type="match status" value="1"/>
</dbReference>
<evidence type="ECO:0000313" key="13">
    <source>
        <dbReference type="EMBL" id="KAL3314286.1"/>
    </source>
</evidence>
<evidence type="ECO:0000259" key="9">
    <source>
        <dbReference type="Pfam" id="PF04810"/>
    </source>
</evidence>
<dbReference type="InterPro" id="IPR006895">
    <property type="entry name" value="Znf_Sec23_Sec24"/>
</dbReference>
<dbReference type="Gene3D" id="3.40.20.10">
    <property type="entry name" value="Severin"/>
    <property type="match status" value="1"/>
</dbReference>
<dbReference type="GO" id="GO:0012507">
    <property type="term" value="C:ER to Golgi transport vesicle membrane"/>
    <property type="evidence" value="ECO:0007669"/>
    <property type="project" value="UniProtKB-SubCell"/>
</dbReference>
<comment type="caution">
    <text evidence="13">The sequence shown here is derived from an EMBL/GenBank/DDBJ whole genome shotgun (WGS) entry which is preliminary data.</text>
</comment>
<evidence type="ECO:0000259" key="10">
    <source>
        <dbReference type="Pfam" id="PF04811"/>
    </source>
</evidence>
<evidence type="ECO:0000256" key="5">
    <source>
        <dbReference type="ARBA" id="ARBA00022927"/>
    </source>
</evidence>
<organism evidence="13 14">
    <name type="scientific">Cichlidogyrus casuarinus</name>
    <dbReference type="NCBI Taxonomy" id="1844966"/>
    <lineage>
        <taxon>Eukaryota</taxon>
        <taxon>Metazoa</taxon>
        <taxon>Spiralia</taxon>
        <taxon>Lophotrochozoa</taxon>
        <taxon>Platyhelminthes</taxon>
        <taxon>Monogenea</taxon>
        <taxon>Monopisthocotylea</taxon>
        <taxon>Dactylogyridea</taxon>
        <taxon>Ancyrocephalidae</taxon>
        <taxon>Cichlidogyrus</taxon>
    </lineage>
</organism>
<reference evidence="13 14" key="1">
    <citation type="submission" date="2024-11" db="EMBL/GenBank/DDBJ databases">
        <title>Adaptive evolution of stress response genes in parasites aligns with host niche diversity.</title>
        <authorList>
            <person name="Hahn C."/>
            <person name="Resl P."/>
        </authorList>
    </citation>
    <scope>NUCLEOTIDE SEQUENCE [LARGE SCALE GENOMIC DNA]</scope>
    <source>
        <strain evidence="13">EGGRZ-B1_66</strain>
        <tissue evidence="13">Body</tissue>
    </source>
</reference>
<dbReference type="GO" id="GO:0005789">
    <property type="term" value="C:endoplasmic reticulum membrane"/>
    <property type="evidence" value="ECO:0007669"/>
    <property type="project" value="UniProtKB-SubCell"/>
</dbReference>
<name>A0ABD2Q7T3_9PLAT</name>
<dbReference type="InterPro" id="IPR036175">
    <property type="entry name" value="Sec23/24_helical_dom_sf"/>
</dbReference>
<feature type="domain" description="Sec23/Sec24 trunk" evidence="10">
    <location>
        <begin position="340"/>
        <end position="584"/>
    </location>
</feature>
<comment type="similarity">
    <text evidence="3">Belongs to the SEC23/SEC24 family. SEC24 subfamily.</text>
</comment>
<dbReference type="PANTHER" id="PTHR13803:SF4">
    <property type="entry name" value="SECRETORY 24CD, ISOFORM C"/>
    <property type="match status" value="1"/>
</dbReference>
<feature type="compositionally biased region" description="Polar residues" evidence="7">
    <location>
        <begin position="1"/>
        <end position="16"/>
    </location>
</feature>
<dbReference type="Pfam" id="PF04810">
    <property type="entry name" value="zf-Sec23_Sec24"/>
    <property type="match status" value="1"/>
</dbReference>
<dbReference type="Pfam" id="PF08033">
    <property type="entry name" value="Sec23_BS"/>
    <property type="match status" value="1"/>
</dbReference>
<dbReference type="InterPro" id="IPR006896">
    <property type="entry name" value="Sec23/24_trunk_dom"/>
</dbReference>
<keyword evidence="6" id="KW-0968">Cytoplasmic vesicle</keyword>
<feature type="domain" description="Zinc finger Sec23/Sec24-type" evidence="9">
    <location>
        <begin position="263"/>
        <end position="301"/>
    </location>
</feature>